<evidence type="ECO:0000313" key="2">
    <source>
        <dbReference type="Proteomes" id="UP000298030"/>
    </source>
</evidence>
<proteinExistence type="predicted"/>
<sequence length="63" mass="6912">MQTRCKLSPRAHQRSSPVQASRAAILSSLAPATNALGYRAMLQFIDPPPITMRSLPRRHSGGR</sequence>
<reference evidence="1 2" key="1">
    <citation type="journal article" date="2019" name="Nat. Ecol. Evol.">
        <title>Megaphylogeny resolves global patterns of mushroom evolution.</title>
        <authorList>
            <person name="Varga T."/>
            <person name="Krizsan K."/>
            <person name="Foldi C."/>
            <person name="Dima B."/>
            <person name="Sanchez-Garcia M."/>
            <person name="Sanchez-Ramirez S."/>
            <person name="Szollosi G.J."/>
            <person name="Szarkandi J.G."/>
            <person name="Papp V."/>
            <person name="Albert L."/>
            <person name="Andreopoulos W."/>
            <person name="Angelini C."/>
            <person name="Antonin V."/>
            <person name="Barry K.W."/>
            <person name="Bougher N.L."/>
            <person name="Buchanan P."/>
            <person name="Buyck B."/>
            <person name="Bense V."/>
            <person name="Catcheside P."/>
            <person name="Chovatia M."/>
            <person name="Cooper J."/>
            <person name="Damon W."/>
            <person name="Desjardin D."/>
            <person name="Finy P."/>
            <person name="Geml J."/>
            <person name="Haridas S."/>
            <person name="Hughes K."/>
            <person name="Justo A."/>
            <person name="Karasinski D."/>
            <person name="Kautmanova I."/>
            <person name="Kiss B."/>
            <person name="Kocsube S."/>
            <person name="Kotiranta H."/>
            <person name="LaButti K.M."/>
            <person name="Lechner B.E."/>
            <person name="Liimatainen K."/>
            <person name="Lipzen A."/>
            <person name="Lukacs Z."/>
            <person name="Mihaltcheva S."/>
            <person name="Morgado L.N."/>
            <person name="Niskanen T."/>
            <person name="Noordeloos M.E."/>
            <person name="Ohm R.A."/>
            <person name="Ortiz-Santana B."/>
            <person name="Ovrebo C."/>
            <person name="Racz N."/>
            <person name="Riley R."/>
            <person name="Savchenko A."/>
            <person name="Shiryaev A."/>
            <person name="Soop K."/>
            <person name="Spirin V."/>
            <person name="Szebenyi C."/>
            <person name="Tomsovsky M."/>
            <person name="Tulloss R.E."/>
            <person name="Uehling J."/>
            <person name="Grigoriev I.V."/>
            <person name="Vagvolgyi C."/>
            <person name="Papp T."/>
            <person name="Martin F.M."/>
            <person name="Miettinen O."/>
            <person name="Hibbett D.S."/>
            <person name="Nagy L.G."/>
        </authorList>
    </citation>
    <scope>NUCLEOTIDE SEQUENCE [LARGE SCALE GENOMIC DNA]</scope>
    <source>
        <strain evidence="1 2">FP101781</strain>
    </source>
</reference>
<keyword evidence="2" id="KW-1185">Reference proteome</keyword>
<gene>
    <name evidence="1" type="ORF">FA13DRAFT_1730458</name>
</gene>
<organism evidence="1 2">
    <name type="scientific">Coprinellus micaceus</name>
    <name type="common">Glistening ink-cap mushroom</name>
    <name type="synonym">Coprinus micaceus</name>
    <dbReference type="NCBI Taxonomy" id="71717"/>
    <lineage>
        <taxon>Eukaryota</taxon>
        <taxon>Fungi</taxon>
        <taxon>Dikarya</taxon>
        <taxon>Basidiomycota</taxon>
        <taxon>Agaricomycotina</taxon>
        <taxon>Agaricomycetes</taxon>
        <taxon>Agaricomycetidae</taxon>
        <taxon>Agaricales</taxon>
        <taxon>Agaricineae</taxon>
        <taxon>Psathyrellaceae</taxon>
        <taxon>Coprinellus</taxon>
    </lineage>
</organism>
<protein>
    <submittedName>
        <fullName evidence="1">Uncharacterized protein</fullName>
    </submittedName>
</protein>
<comment type="caution">
    <text evidence="1">The sequence shown here is derived from an EMBL/GenBank/DDBJ whole genome shotgun (WGS) entry which is preliminary data.</text>
</comment>
<dbReference type="Proteomes" id="UP000298030">
    <property type="component" value="Unassembled WGS sequence"/>
</dbReference>
<dbReference type="AlphaFoldDB" id="A0A4Y7TIP9"/>
<evidence type="ECO:0000313" key="1">
    <source>
        <dbReference type="EMBL" id="TEB33432.1"/>
    </source>
</evidence>
<dbReference type="EMBL" id="QPFP01000012">
    <property type="protein sequence ID" value="TEB33432.1"/>
    <property type="molecule type" value="Genomic_DNA"/>
</dbReference>
<name>A0A4Y7TIP9_COPMI</name>
<accession>A0A4Y7TIP9</accession>